<dbReference type="EMBL" id="APMY01000115">
    <property type="protein sequence ID" value="EOM74814.1"/>
    <property type="molecule type" value="Genomic_DNA"/>
</dbReference>
<name>R7WLG4_9NOCA</name>
<dbReference type="GO" id="GO:0003824">
    <property type="term" value="F:catalytic activity"/>
    <property type="evidence" value="ECO:0007669"/>
    <property type="project" value="InterPro"/>
</dbReference>
<evidence type="ECO:0000313" key="2">
    <source>
        <dbReference type="EMBL" id="EOM74814.1"/>
    </source>
</evidence>
<evidence type="ECO:0000313" key="3">
    <source>
        <dbReference type="Proteomes" id="UP000013525"/>
    </source>
</evidence>
<evidence type="ECO:0008006" key="4">
    <source>
        <dbReference type="Google" id="ProtNLM"/>
    </source>
</evidence>
<sequence length="32" mass="3242">MDSSRRVVVGISGASGAVLGIRALEMLRALGV</sequence>
<dbReference type="SUPFAM" id="SSF52507">
    <property type="entry name" value="Homo-oligomeric flavin-containing Cys decarboxylases, HFCD"/>
    <property type="match status" value="1"/>
</dbReference>
<reference evidence="2 3" key="1">
    <citation type="journal article" date="2013" name="Genome Announc.">
        <title>Draft Genome Sequence of Rhodococcus rhodnii Strain LMG5362, a Symbiont of Rhodnius prolixus (Hemiptera, Reduviidae, Triatominae), the Principle Vector of Trypanosoma cruzi.</title>
        <authorList>
            <person name="Pachebat J.A."/>
            <person name="van Keulen G."/>
            <person name="Whitten M.M."/>
            <person name="Girdwood S."/>
            <person name="Del Sol R."/>
            <person name="Dyson P.J."/>
            <person name="Facey P.D."/>
        </authorList>
    </citation>
    <scope>NUCLEOTIDE SEQUENCE [LARGE SCALE GENOMIC DNA]</scope>
    <source>
        <strain evidence="2 3">LMG 5362</strain>
    </source>
</reference>
<dbReference type="InterPro" id="IPR036551">
    <property type="entry name" value="Flavin_trans-like"/>
</dbReference>
<dbReference type="AlphaFoldDB" id="R7WLG4"/>
<keyword evidence="3" id="KW-1185">Reference proteome</keyword>
<keyword evidence="1" id="KW-0472">Membrane</keyword>
<evidence type="ECO:0000256" key="1">
    <source>
        <dbReference type="SAM" id="Phobius"/>
    </source>
</evidence>
<dbReference type="Gene3D" id="3.40.50.1950">
    <property type="entry name" value="Flavin prenyltransferase-like"/>
    <property type="match status" value="1"/>
</dbReference>
<dbReference type="Proteomes" id="UP000013525">
    <property type="component" value="Unassembled WGS sequence"/>
</dbReference>
<keyword evidence="1" id="KW-1133">Transmembrane helix</keyword>
<protein>
    <recommendedName>
        <fullName evidence="4">3-octaprenyl-4-hydroxybenzoate carboxy-lyase</fullName>
    </recommendedName>
</protein>
<comment type="caution">
    <text evidence="2">The sequence shown here is derived from an EMBL/GenBank/DDBJ whole genome shotgun (WGS) entry which is preliminary data.</text>
</comment>
<gene>
    <name evidence="2" type="ORF">Rrhod_3849</name>
</gene>
<accession>R7WLG4</accession>
<organism evidence="2 3">
    <name type="scientific">Rhodococcus rhodnii LMG 5362</name>
    <dbReference type="NCBI Taxonomy" id="1273125"/>
    <lineage>
        <taxon>Bacteria</taxon>
        <taxon>Bacillati</taxon>
        <taxon>Actinomycetota</taxon>
        <taxon>Actinomycetes</taxon>
        <taxon>Mycobacteriales</taxon>
        <taxon>Nocardiaceae</taxon>
        <taxon>Rhodococcus</taxon>
    </lineage>
</organism>
<feature type="transmembrane region" description="Helical" evidence="1">
    <location>
        <begin position="7"/>
        <end position="24"/>
    </location>
</feature>
<proteinExistence type="predicted"/>
<keyword evidence="1" id="KW-0812">Transmembrane</keyword>